<keyword evidence="6 11" id="KW-0963">Cytoplasm</keyword>
<dbReference type="GO" id="GO:0005975">
    <property type="term" value="P:carbohydrate metabolic process"/>
    <property type="evidence" value="ECO:0007669"/>
    <property type="project" value="InterPro"/>
</dbReference>
<dbReference type="CDD" id="cd00955">
    <property type="entry name" value="Transaldolase_like"/>
    <property type="match status" value="1"/>
</dbReference>
<keyword evidence="8 11" id="KW-0570">Pentose shunt</keyword>
<dbReference type="AlphaFoldDB" id="A0A6J4R3F3"/>
<dbReference type="PROSITE" id="PS01054">
    <property type="entry name" value="TRANSALDOLASE_1"/>
    <property type="match status" value="1"/>
</dbReference>
<comment type="catalytic activity">
    <reaction evidence="10 11">
        <text>D-sedoheptulose 7-phosphate + D-glyceraldehyde 3-phosphate = D-erythrose 4-phosphate + beta-D-fructose 6-phosphate</text>
        <dbReference type="Rhea" id="RHEA:17053"/>
        <dbReference type="ChEBI" id="CHEBI:16897"/>
        <dbReference type="ChEBI" id="CHEBI:57483"/>
        <dbReference type="ChEBI" id="CHEBI:57634"/>
        <dbReference type="ChEBI" id="CHEBI:59776"/>
        <dbReference type="EC" id="2.2.1.2"/>
    </reaction>
</comment>
<dbReference type="PANTHER" id="PTHR10683">
    <property type="entry name" value="TRANSALDOLASE"/>
    <property type="match status" value="1"/>
</dbReference>
<evidence type="ECO:0000256" key="10">
    <source>
        <dbReference type="ARBA" id="ARBA00048810"/>
    </source>
</evidence>
<dbReference type="NCBIfam" id="NF002881">
    <property type="entry name" value="PRK03343.1"/>
    <property type="match status" value="1"/>
</dbReference>
<sequence>MATNHLHEIQALGQSVWLDNISRGLIEDGDLARLVEDGVSGVTSNPTIFDKAMSDTSRYDAAFADAISAGLDDPREVFFRVGGADIRDACDILAPVYERTGGKDGHVSFELPPDVADDVDGSVEVAKRLHADIDRANLMIKVPGTAAGVRAFEELTAAGVSVNVTLLFAVKRYEEVAEAYLSGLERRVAAGEPVDRLASVASFFVSRVDSKVDKALEGMGRDDLAGRAAVANAKLAYESFRRIFSGQRWDALAAKGANPQRPLWASTGTKNPAYPDTLYVDNLIGPDTVNTMPDATLAAARDHAKPARTVDADLEAAHALVDELRAIGVPFDRIVEQELTEEGLASFAKSFDSLIETVDGQLRQTATQA</sequence>
<dbReference type="InterPro" id="IPR013785">
    <property type="entry name" value="Aldolase_TIM"/>
</dbReference>
<dbReference type="GO" id="GO:0006098">
    <property type="term" value="P:pentose-phosphate shunt"/>
    <property type="evidence" value="ECO:0007669"/>
    <property type="project" value="UniProtKB-UniRule"/>
</dbReference>
<comment type="similarity">
    <text evidence="4 11">Belongs to the transaldolase family. Type 2 subfamily.</text>
</comment>
<evidence type="ECO:0000256" key="2">
    <source>
        <dbReference type="ARBA" id="ARBA00004496"/>
    </source>
</evidence>
<dbReference type="SUPFAM" id="SSF51569">
    <property type="entry name" value="Aldolase"/>
    <property type="match status" value="1"/>
</dbReference>
<evidence type="ECO:0000256" key="1">
    <source>
        <dbReference type="ARBA" id="ARBA00003518"/>
    </source>
</evidence>
<evidence type="ECO:0000256" key="5">
    <source>
        <dbReference type="ARBA" id="ARBA00013151"/>
    </source>
</evidence>
<proteinExistence type="inferred from homology"/>
<comment type="pathway">
    <text evidence="3 11">Carbohydrate degradation; pentose phosphate pathway; D-glyceraldehyde 3-phosphate and beta-D-fructose 6-phosphate from D-ribose 5-phosphate and D-xylulose 5-phosphate (non-oxidative stage): step 2/3.</text>
</comment>
<evidence type="ECO:0000256" key="4">
    <source>
        <dbReference type="ARBA" id="ARBA00008426"/>
    </source>
</evidence>
<protein>
    <recommendedName>
        <fullName evidence="5 11">Transaldolase</fullName>
        <ecNumber evidence="5 11">2.2.1.2</ecNumber>
    </recommendedName>
</protein>
<keyword evidence="9 11" id="KW-0704">Schiff base</keyword>
<gene>
    <name evidence="11" type="primary">tal</name>
    <name evidence="12" type="ORF">AVDCRST_MAG38-381</name>
</gene>
<reference evidence="12" key="1">
    <citation type="submission" date="2020-02" db="EMBL/GenBank/DDBJ databases">
        <authorList>
            <person name="Meier V. D."/>
        </authorList>
    </citation>
    <scope>NUCLEOTIDE SEQUENCE</scope>
    <source>
        <strain evidence="12">AVDCRST_MAG38</strain>
    </source>
</reference>
<evidence type="ECO:0000313" key="12">
    <source>
        <dbReference type="EMBL" id="CAA9463194.1"/>
    </source>
</evidence>
<evidence type="ECO:0000256" key="3">
    <source>
        <dbReference type="ARBA" id="ARBA00004857"/>
    </source>
</evidence>
<dbReference type="PROSITE" id="PS00958">
    <property type="entry name" value="TRANSALDOLASE_2"/>
    <property type="match status" value="1"/>
</dbReference>
<dbReference type="Gene3D" id="3.20.20.70">
    <property type="entry name" value="Aldolase class I"/>
    <property type="match status" value="1"/>
</dbReference>
<dbReference type="EC" id="2.2.1.2" evidence="5 11"/>
<dbReference type="PANTHER" id="PTHR10683:SF31">
    <property type="entry name" value="TRANSALDOLASE"/>
    <property type="match status" value="1"/>
</dbReference>
<keyword evidence="7 11" id="KW-0808">Transferase</keyword>
<evidence type="ECO:0000256" key="9">
    <source>
        <dbReference type="ARBA" id="ARBA00023270"/>
    </source>
</evidence>
<dbReference type="InterPro" id="IPR018225">
    <property type="entry name" value="Transaldolase_AS"/>
</dbReference>
<evidence type="ECO:0000256" key="7">
    <source>
        <dbReference type="ARBA" id="ARBA00022679"/>
    </source>
</evidence>
<dbReference type="InterPro" id="IPR004732">
    <property type="entry name" value="Transaldolase_2"/>
</dbReference>
<evidence type="ECO:0000256" key="11">
    <source>
        <dbReference type="HAMAP-Rule" id="MF_00493"/>
    </source>
</evidence>
<accession>A0A6J4R3F3</accession>
<dbReference type="GO" id="GO:0004801">
    <property type="term" value="F:transaldolase activity"/>
    <property type="evidence" value="ECO:0007669"/>
    <property type="project" value="UniProtKB-UniRule"/>
</dbReference>
<dbReference type="UniPathway" id="UPA00115">
    <property type="reaction ID" value="UER00414"/>
</dbReference>
<dbReference type="NCBIfam" id="TIGR00876">
    <property type="entry name" value="tal_mycobact"/>
    <property type="match status" value="1"/>
</dbReference>
<organism evidence="12">
    <name type="scientific">uncultured Solirubrobacteraceae bacterium</name>
    <dbReference type="NCBI Taxonomy" id="1162706"/>
    <lineage>
        <taxon>Bacteria</taxon>
        <taxon>Bacillati</taxon>
        <taxon>Actinomycetota</taxon>
        <taxon>Thermoleophilia</taxon>
        <taxon>Solirubrobacterales</taxon>
        <taxon>Solirubrobacteraceae</taxon>
        <taxon>environmental samples</taxon>
    </lineage>
</organism>
<dbReference type="InterPro" id="IPR001585">
    <property type="entry name" value="TAL/FSA"/>
</dbReference>
<comment type="subcellular location">
    <subcellularLocation>
        <location evidence="2 11">Cytoplasm</location>
    </subcellularLocation>
</comment>
<dbReference type="Pfam" id="PF00923">
    <property type="entry name" value="TAL_FSA"/>
    <property type="match status" value="1"/>
</dbReference>
<dbReference type="GO" id="GO:0005737">
    <property type="term" value="C:cytoplasm"/>
    <property type="evidence" value="ECO:0007669"/>
    <property type="project" value="UniProtKB-SubCell"/>
</dbReference>
<feature type="active site" description="Schiff-base intermediate with substrate" evidence="11">
    <location>
        <position position="141"/>
    </location>
</feature>
<comment type="function">
    <text evidence="1 11">Transaldolase is important for the balance of metabolites in the pentose-phosphate pathway.</text>
</comment>
<dbReference type="PIRSF" id="PIRSF036915">
    <property type="entry name" value="Trnald_Bac_Plnt"/>
    <property type="match status" value="1"/>
</dbReference>
<name>A0A6J4R3F3_9ACTN</name>
<evidence type="ECO:0000256" key="8">
    <source>
        <dbReference type="ARBA" id="ARBA00023126"/>
    </source>
</evidence>
<dbReference type="HAMAP" id="MF_00493">
    <property type="entry name" value="Transaldolase_2"/>
    <property type="match status" value="1"/>
</dbReference>
<evidence type="ECO:0000256" key="6">
    <source>
        <dbReference type="ARBA" id="ARBA00022490"/>
    </source>
</evidence>
<dbReference type="EMBL" id="CADCVJ010000022">
    <property type="protein sequence ID" value="CAA9463194.1"/>
    <property type="molecule type" value="Genomic_DNA"/>
</dbReference>